<comment type="caution">
    <text evidence="1">The sequence shown here is derived from an EMBL/GenBank/DDBJ whole genome shotgun (WGS) entry which is preliminary data.</text>
</comment>
<dbReference type="GO" id="GO:0016787">
    <property type="term" value="F:hydrolase activity"/>
    <property type="evidence" value="ECO:0007669"/>
    <property type="project" value="UniProtKB-KW"/>
</dbReference>
<dbReference type="InterPro" id="IPR000043">
    <property type="entry name" value="Adenosylhomocysteinase-like"/>
</dbReference>
<sequence length="63" mass="7165">MSFSLQFLALKYLSENYKEMGKGLHNLPYEIDYSVAIKKLAAMGAAVDTLTEKQREYLFGAEK</sequence>
<dbReference type="Gene3D" id="3.40.50.1480">
    <property type="entry name" value="Adenosylhomocysteinase-like"/>
    <property type="match status" value="1"/>
</dbReference>
<proteinExistence type="predicted"/>
<dbReference type="EMBL" id="VSSQ01085181">
    <property type="protein sequence ID" value="MPN32916.1"/>
    <property type="molecule type" value="Genomic_DNA"/>
</dbReference>
<organism evidence="1">
    <name type="scientific">bioreactor metagenome</name>
    <dbReference type="NCBI Taxonomy" id="1076179"/>
    <lineage>
        <taxon>unclassified sequences</taxon>
        <taxon>metagenomes</taxon>
        <taxon>ecological metagenomes</taxon>
    </lineage>
</organism>
<protein>
    <submittedName>
        <fullName evidence="1">Adenosylhomocysteinase</fullName>
        <ecNumber evidence="1">3.3.1.1</ecNumber>
    </submittedName>
</protein>
<dbReference type="InterPro" id="IPR042172">
    <property type="entry name" value="Adenosylhomocyst_ase-like_sf"/>
</dbReference>
<dbReference type="SUPFAM" id="SSF52283">
    <property type="entry name" value="Formate/glycerate dehydrogenase catalytic domain-like"/>
    <property type="match status" value="1"/>
</dbReference>
<reference evidence="1" key="1">
    <citation type="submission" date="2019-08" db="EMBL/GenBank/DDBJ databases">
        <authorList>
            <person name="Kucharzyk K."/>
            <person name="Murdoch R.W."/>
            <person name="Higgins S."/>
            <person name="Loffler F."/>
        </authorList>
    </citation>
    <scope>NUCLEOTIDE SEQUENCE</scope>
</reference>
<name>A0A645H351_9ZZZZ</name>
<dbReference type="AlphaFoldDB" id="A0A645H351"/>
<accession>A0A645H351</accession>
<dbReference type="Pfam" id="PF05221">
    <property type="entry name" value="AdoHcyase"/>
    <property type="match status" value="1"/>
</dbReference>
<evidence type="ECO:0000313" key="1">
    <source>
        <dbReference type="EMBL" id="MPN32916.1"/>
    </source>
</evidence>
<gene>
    <name evidence="1" type="primary">ahcY_30</name>
    <name evidence="1" type="ORF">SDC9_180399</name>
</gene>
<keyword evidence="1" id="KW-0378">Hydrolase</keyword>
<dbReference type="EC" id="3.3.1.1" evidence="1"/>